<protein>
    <submittedName>
        <fullName evidence="2">(Mediterranean fruit fly) hypothetical protein</fullName>
    </submittedName>
</protein>
<comment type="caution">
    <text evidence="2">The sequence shown here is derived from an EMBL/GenBank/DDBJ whole genome shotgun (WGS) entry which is preliminary data.</text>
</comment>
<organism evidence="2 3">
    <name type="scientific">Ceratitis capitata</name>
    <name type="common">Mediterranean fruit fly</name>
    <name type="synonym">Tephritis capitata</name>
    <dbReference type="NCBI Taxonomy" id="7213"/>
    <lineage>
        <taxon>Eukaryota</taxon>
        <taxon>Metazoa</taxon>
        <taxon>Ecdysozoa</taxon>
        <taxon>Arthropoda</taxon>
        <taxon>Hexapoda</taxon>
        <taxon>Insecta</taxon>
        <taxon>Pterygota</taxon>
        <taxon>Neoptera</taxon>
        <taxon>Endopterygota</taxon>
        <taxon>Diptera</taxon>
        <taxon>Brachycera</taxon>
        <taxon>Muscomorpha</taxon>
        <taxon>Tephritoidea</taxon>
        <taxon>Tephritidae</taxon>
        <taxon>Ceratitis</taxon>
        <taxon>Ceratitis</taxon>
    </lineage>
</organism>
<evidence type="ECO:0000313" key="2">
    <source>
        <dbReference type="EMBL" id="CAD7012001.1"/>
    </source>
</evidence>
<proteinExistence type="predicted"/>
<name>A0A811VAK6_CERCA</name>
<dbReference type="EMBL" id="CAJHJT010000056">
    <property type="protein sequence ID" value="CAD7012001.1"/>
    <property type="molecule type" value="Genomic_DNA"/>
</dbReference>
<keyword evidence="3" id="KW-1185">Reference proteome</keyword>
<gene>
    <name evidence="2" type="ORF">CCAP1982_LOCUS20112</name>
</gene>
<feature type="compositionally biased region" description="Basic and acidic residues" evidence="1">
    <location>
        <begin position="104"/>
        <end position="118"/>
    </location>
</feature>
<dbReference type="Proteomes" id="UP000606786">
    <property type="component" value="Unassembled WGS sequence"/>
</dbReference>
<feature type="region of interest" description="Disordered" evidence="1">
    <location>
        <begin position="1"/>
        <end position="28"/>
    </location>
</feature>
<accession>A0A811VAK6</accession>
<evidence type="ECO:0000313" key="3">
    <source>
        <dbReference type="Proteomes" id="UP000606786"/>
    </source>
</evidence>
<feature type="region of interest" description="Disordered" evidence="1">
    <location>
        <begin position="95"/>
        <end position="122"/>
    </location>
</feature>
<evidence type="ECO:0000256" key="1">
    <source>
        <dbReference type="SAM" id="MobiDB-lite"/>
    </source>
</evidence>
<sequence length="209" mass="22882">MSSTPKDVLLSSGLPDHSSALHTETEKNEMVFDSKTTLQNKNNNNKNTNYCDFKFLAPFNCARAIKTATKAESTTEAEFTLVAGNVEFVVCPALATQPPPTDRPTSERNKEAAKEHAGTTRGDTQVLAKDIDGVAAVKGEKVVTLPAQQKLQQLLHNFQVRQGGKPLTDDDDDDGDNDVRIEAYKGLPLIAQQQKRYLSEITSTHTLIP</sequence>
<dbReference type="AlphaFoldDB" id="A0A811VAK6"/>
<reference evidence="2" key="1">
    <citation type="submission" date="2020-11" db="EMBL/GenBank/DDBJ databases">
        <authorList>
            <person name="Whitehead M."/>
        </authorList>
    </citation>
    <scope>NUCLEOTIDE SEQUENCE</scope>
    <source>
        <strain evidence="2">EGII</strain>
    </source>
</reference>